<sequence>MSKKFKFLAFVFVCLILLVFLYLGFSVNSNAVANQNDNIPQKQIKMFSQVLNIVQSNYVDKVPTSKLIIDSIKGMISSLDPHSEFLTPQEYKGMQTTMKGHFGGIGIVIDKKDDFLTVVSPLPNTPAYKAGIKSNDVILKINNISTFRMNLEKAVKLMRGKPGTYIKLTIARKGVPTPLIFNIKRAIIHIKNIDSKLYGDIGYIRIIQFKDHTASELKKALSKLEKEHIKGLILDLRNNPGGLLDQASKVSNMFINEGAIVSIRGRNKDNDEIIYAKDQPIFKKPVAVLINSGTASAAEIVTGCLKDHNRAVVIGQRSFGKGNVQDVIPMQDGYALILTVAKYYTPNGFSIQAEGIVPNIEIKKKNEDNFVLRESDLLHHLTSKKAILQKPQEILIDSSTKEHKHLKNEFIFKEAIKVLNEEIKKCPQSAKMCYSKLKN</sequence>
<dbReference type="SMART" id="SM00228">
    <property type="entry name" value="PDZ"/>
    <property type="match status" value="1"/>
</dbReference>
<gene>
    <name evidence="7" type="ORF">DESAMIL20_915</name>
</gene>
<protein>
    <submittedName>
        <fullName evidence="7">Carboxyl-terminal protease</fullName>
        <ecNumber evidence="7">3.4.21.102</ecNumber>
    </submittedName>
</protein>
<dbReference type="InterPro" id="IPR055210">
    <property type="entry name" value="CtpA/B_N"/>
</dbReference>
<dbReference type="CDD" id="cd07560">
    <property type="entry name" value="Peptidase_S41_CPP"/>
    <property type="match status" value="1"/>
</dbReference>
<dbReference type="Gene3D" id="3.90.226.10">
    <property type="entry name" value="2-enoyl-CoA Hydratase, Chain A, domain 1"/>
    <property type="match status" value="1"/>
</dbReference>
<dbReference type="PANTHER" id="PTHR32060:SF30">
    <property type="entry name" value="CARBOXY-TERMINAL PROCESSING PROTEASE CTPA"/>
    <property type="match status" value="1"/>
</dbReference>
<dbReference type="OrthoDB" id="9812068at2"/>
<dbReference type="GO" id="GO:0006508">
    <property type="term" value="P:proteolysis"/>
    <property type="evidence" value="ECO:0007669"/>
    <property type="project" value="UniProtKB-KW"/>
</dbReference>
<reference evidence="7 8" key="1">
    <citation type="journal article" date="2017" name="Front. Microbiol.">
        <title>Genome Sequence of Desulfurella amilsii Strain TR1 and Comparative Genomics of Desulfurellaceae Family.</title>
        <authorList>
            <person name="Florentino A.P."/>
            <person name="Stams A.J."/>
            <person name="Sanchez-Andrea I."/>
        </authorList>
    </citation>
    <scope>NUCLEOTIDE SEQUENCE [LARGE SCALE GENOMIC DNA]</scope>
    <source>
        <strain evidence="7 8">TR1</strain>
    </source>
</reference>
<keyword evidence="2 5" id="KW-0645">Protease</keyword>
<dbReference type="FunFam" id="3.90.226.10:FF:000029">
    <property type="entry name" value="Peptidase, S41 family"/>
    <property type="match status" value="1"/>
</dbReference>
<dbReference type="PROSITE" id="PS50106">
    <property type="entry name" value="PDZ"/>
    <property type="match status" value="1"/>
</dbReference>
<dbReference type="Gene3D" id="2.30.42.10">
    <property type="match status" value="1"/>
</dbReference>
<accession>A0A1X4XV06</accession>
<dbReference type="InterPro" id="IPR001478">
    <property type="entry name" value="PDZ"/>
</dbReference>
<dbReference type="PANTHER" id="PTHR32060">
    <property type="entry name" value="TAIL-SPECIFIC PROTEASE"/>
    <property type="match status" value="1"/>
</dbReference>
<organism evidence="7 8">
    <name type="scientific">Desulfurella amilsii</name>
    <dbReference type="NCBI Taxonomy" id="1562698"/>
    <lineage>
        <taxon>Bacteria</taxon>
        <taxon>Pseudomonadati</taxon>
        <taxon>Campylobacterota</taxon>
        <taxon>Desulfurellia</taxon>
        <taxon>Desulfurellales</taxon>
        <taxon>Desulfurellaceae</taxon>
        <taxon>Desulfurella</taxon>
    </lineage>
</organism>
<dbReference type="InterPro" id="IPR036034">
    <property type="entry name" value="PDZ_sf"/>
</dbReference>
<dbReference type="Pfam" id="PF17820">
    <property type="entry name" value="PDZ_6"/>
    <property type="match status" value="1"/>
</dbReference>
<proteinExistence type="inferred from homology"/>
<evidence type="ECO:0000256" key="2">
    <source>
        <dbReference type="ARBA" id="ARBA00022670"/>
    </source>
</evidence>
<name>A0A1X4XV06_9BACT</name>
<dbReference type="InterPro" id="IPR005151">
    <property type="entry name" value="Tail-specific_protease"/>
</dbReference>
<dbReference type="GO" id="GO:0030288">
    <property type="term" value="C:outer membrane-bounded periplasmic space"/>
    <property type="evidence" value="ECO:0007669"/>
    <property type="project" value="TreeGrafter"/>
</dbReference>
<dbReference type="InterPro" id="IPR029045">
    <property type="entry name" value="ClpP/crotonase-like_dom_sf"/>
</dbReference>
<comment type="similarity">
    <text evidence="1 5">Belongs to the peptidase S41A family.</text>
</comment>
<feature type="domain" description="PDZ" evidence="6">
    <location>
        <begin position="94"/>
        <end position="159"/>
    </location>
</feature>
<keyword evidence="8" id="KW-1185">Reference proteome</keyword>
<dbReference type="RefSeq" id="WP_086033622.1">
    <property type="nucleotide sequence ID" value="NZ_MDSU01000018.1"/>
</dbReference>
<dbReference type="STRING" id="1562698.DESAMIL20_915"/>
<dbReference type="AlphaFoldDB" id="A0A1X4XV06"/>
<dbReference type="EC" id="3.4.21.102" evidence="7"/>
<dbReference type="EMBL" id="MDSU01000018">
    <property type="protein sequence ID" value="OSS41362.1"/>
    <property type="molecule type" value="Genomic_DNA"/>
</dbReference>
<evidence type="ECO:0000313" key="7">
    <source>
        <dbReference type="EMBL" id="OSS41362.1"/>
    </source>
</evidence>
<evidence type="ECO:0000313" key="8">
    <source>
        <dbReference type="Proteomes" id="UP000194141"/>
    </source>
</evidence>
<dbReference type="SUPFAM" id="SSF50156">
    <property type="entry name" value="PDZ domain-like"/>
    <property type="match status" value="1"/>
</dbReference>
<evidence type="ECO:0000259" key="6">
    <source>
        <dbReference type="PROSITE" id="PS50106"/>
    </source>
</evidence>
<dbReference type="SUPFAM" id="SSF52096">
    <property type="entry name" value="ClpP/crotonase"/>
    <property type="match status" value="1"/>
</dbReference>
<dbReference type="Gene3D" id="3.30.750.44">
    <property type="match status" value="1"/>
</dbReference>
<evidence type="ECO:0000256" key="5">
    <source>
        <dbReference type="RuleBase" id="RU004404"/>
    </source>
</evidence>
<dbReference type="InterPro" id="IPR041489">
    <property type="entry name" value="PDZ_6"/>
</dbReference>
<dbReference type="Pfam" id="PF03572">
    <property type="entry name" value="Peptidase_S41"/>
    <property type="match status" value="1"/>
</dbReference>
<dbReference type="NCBIfam" id="TIGR00225">
    <property type="entry name" value="prc"/>
    <property type="match status" value="1"/>
</dbReference>
<dbReference type="GO" id="GO:0004252">
    <property type="term" value="F:serine-type endopeptidase activity"/>
    <property type="evidence" value="ECO:0007669"/>
    <property type="project" value="UniProtKB-EC"/>
</dbReference>
<dbReference type="InterPro" id="IPR004447">
    <property type="entry name" value="Peptidase_S41A"/>
</dbReference>
<dbReference type="SMART" id="SM00245">
    <property type="entry name" value="TSPc"/>
    <property type="match status" value="1"/>
</dbReference>
<evidence type="ECO:0000256" key="1">
    <source>
        <dbReference type="ARBA" id="ARBA00009179"/>
    </source>
</evidence>
<comment type="caution">
    <text evidence="7">The sequence shown here is derived from an EMBL/GenBank/DDBJ whole genome shotgun (WGS) entry which is preliminary data.</text>
</comment>
<keyword evidence="4 5" id="KW-0720">Serine protease</keyword>
<evidence type="ECO:0000256" key="4">
    <source>
        <dbReference type="ARBA" id="ARBA00022825"/>
    </source>
</evidence>
<dbReference type="CDD" id="cd06782">
    <property type="entry name" value="cpPDZ_CPP-like"/>
    <property type="match status" value="1"/>
</dbReference>
<dbReference type="GO" id="GO:0007165">
    <property type="term" value="P:signal transduction"/>
    <property type="evidence" value="ECO:0007669"/>
    <property type="project" value="TreeGrafter"/>
</dbReference>
<dbReference type="Proteomes" id="UP000194141">
    <property type="component" value="Unassembled WGS sequence"/>
</dbReference>
<dbReference type="Pfam" id="PF22694">
    <property type="entry name" value="CtpB_N-like"/>
    <property type="match status" value="1"/>
</dbReference>
<evidence type="ECO:0000256" key="3">
    <source>
        <dbReference type="ARBA" id="ARBA00022801"/>
    </source>
</evidence>
<keyword evidence="3 5" id="KW-0378">Hydrolase</keyword>
<dbReference type="FunFam" id="2.30.42.10:FF:000063">
    <property type="entry name" value="Peptidase, S41 family"/>
    <property type="match status" value="1"/>
</dbReference>